<accession>A0A6C0L6E3</accession>
<dbReference type="EMBL" id="MN740442">
    <property type="protein sequence ID" value="QHU26506.1"/>
    <property type="molecule type" value="Genomic_DNA"/>
</dbReference>
<reference evidence="1" key="1">
    <citation type="journal article" date="2020" name="Nature">
        <title>Giant virus diversity and host interactions through global metagenomics.</title>
        <authorList>
            <person name="Schulz F."/>
            <person name="Roux S."/>
            <person name="Paez-Espino D."/>
            <person name="Jungbluth S."/>
            <person name="Walsh D.A."/>
            <person name="Denef V.J."/>
            <person name="McMahon K.D."/>
            <person name="Konstantinidis K.T."/>
            <person name="Eloe-Fadrosh E.A."/>
            <person name="Kyrpides N.C."/>
            <person name="Woyke T."/>
        </authorList>
    </citation>
    <scope>NUCLEOTIDE SEQUENCE</scope>
    <source>
        <strain evidence="1">GVMAG-M-3300027759-16</strain>
    </source>
</reference>
<evidence type="ECO:0000313" key="1">
    <source>
        <dbReference type="EMBL" id="QHU26506.1"/>
    </source>
</evidence>
<proteinExistence type="predicted"/>
<sequence length="289" mass="33000">MTKKLPLRNHRHTLDRVSQTIGRVSPNLGKLSPTVILIDNGKARCQYEATCLHAPVNGEAFCKEHMDKNKYPFKTILSGSEPPYTPDVWNADPFIQKVHNCFAYALNIVSNSLAEECRTKKECNTHQPGEHAKWLPMDEKTCPNLIGRILGDDAYIPIGYEEQCPKGTSMVAFIIDTKRDYHVLRLDNTHYFSHKGGQGPVTDKDAKGNRIADVRLANFDYSKKGDQLYYNHFCGYFCISRSKVHAAVSRGGYKPSGYKPRSRRTRRVRHFRRLTRGSKTKLRLRRSGN</sequence>
<protein>
    <submittedName>
        <fullName evidence="1">Uncharacterized protein</fullName>
    </submittedName>
</protein>
<name>A0A6C0L6E3_9ZZZZ</name>
<dbReference type="AlphaFoldDB" id="A0A6C0L6E3"/>
<organism evidence="1">
    <name type="scientific">viral metagenome</name>
    <dbReference type="NCBI Taxonomy" id="1070528"/>
    <lineage>
        <taxon>unclassified sequences</taxon>
        <taxon>metagenomes</taxon>
        <taxon>organismal metagenomes</taxon>
    </lineage>
</organism>